<reference evidence="1" key="2">
    <citation type="journal article" date="2015" name="Fish Shellfish Immunol.">
        <title>Early steps in the European eel (Anguilla anguilla)-Vibrio vulnificus interaction in the gills: Role of the RtxA13 toxin.</title>
        <authorList>
            <person name="Callol A."/>
            <person name="Pajuelo D."/>
            <person name="Ebbesson L."/>
            <person name="Teles M."/>
            <person name="MacKenzie S."/>
            <person name="Amaro C."/>
        </authorList>
    </citation>
    <scope>NUCLEOTIDE SEQUENCE</scope>
</reference>
<proteinExistence type="predicted"/>
<sequence>MCLVYRVLNCALFAKRPCLGRIPESQNFG</sequence>
<dbReference type="AlphaFoldDB" id="A0A0E9SBZ6"/>
<accession>A0A0E9SBZ6</accession>
<reference evidence="1" key="1">
    <citation type="submission" date="2014-11" db="EMBL/GenBank/DDBJ databases">
        <authorList>
            <person name="Amaro Gonzalez C."/>
        </authorList>
    </citation>
    <scope>NUCLEOTIDE SEQUENCE</scope>
</reference>
<evidence type="ECO:0000313" key="1">
    <source>
        <dbReference type="EMBL" id="JAH38909.1"/>
    </source>
</evidence>
<name>A0A0E9SBZ6_ANGAN</name>
<organism evidence="1">
    <name type="scientific">Anguilla anguilla</name>
    <name type="common">European freshwater eel</name>
    <name type="synonym">Muraena anguilla</name>
    <dbReference type="NCBI Taxonomy" id="7936"/>
    <lineage>
        <taxon>Eukaryota</taxon>
        <taxon>Metazoa</taxon>
        <taxon>Chordata</taxon>
        <taxon>Craniata</taxon>
        <taxon>Vertebrata</taxon>
        <taxon>Euteleostomi</taxon>
        <taxon>Actinopterygii</taxon>
        <taxon>Neopterygii</taxon>
        <taxon>Teleostei</taxon>
        <taxon>Anguilliformes</taxon>
        <taxon>Anguillidae</taxon>
        <taxon>Anguilla</taxon>
    </lineage>
</organism>
<protein>
    <submittedName>
        <fullName evidence="1">Uncharacterized protein</fullName>
    </submittedName>
</protein>
<dbReference type="EMBL" id="GBXM01069668">
    <property type="protein sequence ID" value="JAH38909.1"/>
    <property type="molecule type" value="Transcribed_RNA"/>
</dbReference>